<feature type="region of interest" description="Disordered" evidence="1">
    <location>
        <begin position="36"/>
        <end position="86"/>
    </location>
</feature>
<dbReference type="EMBL" id="CAJPEV010010625">
    <property type="protein sequence ID" value="CAG0906043.1"/>
    <property type="molecule type" value="Genomic_DNA"/>
</dbReference>
<organism evidence="2">
    <name type="scientific">Darwinula stevensoni</name>
    <dbReference type="NCBI Taxonomy" id="69355"/>
    <lineage>
        <taxon>Eukaryota</taxon>
        <taxon>Metazoa</taxon>
        <taxon>Ecdysozoa</taxon>
        <taxon>Arthropoda</taxon>
        <taxon>Crustacea</taxon>
        <taxon>Oligostraca</taxon>
        <taxon>Ostracoda</taxon>
        <taxon>Podocopa</taxon>
        <taxon>Podocopida</taxon>
        <taxon>Darwinulocopina</taxon>
        <taxon>Darwinuloidea</taxon>
        <taxon>Darwinulidae</taxon>
        <taxon>Darwinula</taxon>
    </lineage>
</organism>
<feature type="compositionally biased region" description="Pro residues" evidence="1">
    <location>
        <begin position="153"/>
        <end position="170"/>
    </location>
</feature>
<dbReference type="Proteomes" id="UP000677054">
    <property type="component" value="Unassembled WGS sequence"/>
</dbReference>
<protein>
    <submittedName>
        <fullName evidence="2">Uncharacterized protein</fullName>
    </submittedName>
</protein>
<dbReference type="AlphaFoldDB" id="A0A7R9AID1"/>
<feature type="compositionally biased region" description="Basic and acidic residues" evidence="1">
    <location>
        <begin position="120"/>
        <end position="131"/>
    </location>
</feature>
<evidence type="ECO:0000313" key="3">
    <source>
        <dbReference type="Proteomes" id="UP000677054"/>
    </source>
</evidence>
<sequence length="170" mass="18619">MRRENFPPAGFQILPNKFSIGAKGSEEAFEVLTLSKSWPSPTKTLPPRSGKGKRFLEPLPDAPPSREGSGVEKRLPPLPRSPLPSQVTLLSDGIFYSPSLQRKLGSPPSPKADSGVSSAERSRTPFPRDHLDENEDWGEDRETSRLPSTGHVPPSPRHTPPSPMRPPADM</sequence>
<evidence type="ECO:0000256" key="1">
    <source>
        <dbReference type="SAM" id="MobiDB-lite"/>
    </source>
</evidence>
<proteinExistence type="predicted"/>
<evidence type="ECO:0000313" key="2">
    <source>
        <dbReference type="EMBL" id="CAD7254580.1"/>
    </source>
</evidence>
<gene>
    <name evidence="2" type="ORF">DSTB1V02_LOCUS14326</name>
</gene>
<keyword evidence="3" id="KW-1185">Reference proteome</keyword>
<reference evidence="2" key="1">
    <citation type="submission" date="2020-11" db="EMBL/GenBank/DDBJ databases">
        <authorList>
            <person name="Tran Van P."/>
        </authorList>
    </citation>
    <scope>NUCLEOTIDE SEQUENCE</scope>
</reference>
<name>A0A7R9AID1_9CRUS</name>
<dbReference type="EMBL" id="LR910143">
    <property type="protein sequence ID" value="CAD7254580.1"/>
    <property type="molecule type" value="Genomic_DNA"/>
</dbReference>
<accession>A0A7R9AID1</accession>
<feature type="region of interest" description="Disordered" evidence="1">
    <location>
        <begin position="98"/>
        <end position="170"/>
    </location>
</feature>